<dbReference type="InterPro" id="IPR016455">
    <property type="entry name" value="XTH"/>
</dbReference>
<evidence type="ECO:0000313" key="8">
    <source>
        <dbReference type="EMBL" id="GMH20410.1"/>
    </source>
</evidence>
<keyword evidence="9" id="KW-1185">Reference proteome</keyword>
<evidence type="ECO:0000259" key="7">
    <source>
        <dbReference type="PROSITE" id="PS51762"/>
    </source>
</evidence>
<dbReference type="GO" id="GO:0004553">
    <property type="term" value="F:hydrolase activity, hydrolyzing O-glycosyl compounds"/>
    <property type="evidence" value="ECO:0007669"/>
    <property type="project" value="InterPro"/>
</dbReference>
<feature type="signal peptide" evidence="6">
    <location>
        <begin position="1"/>
        <end position="23"/>
    </location>
</feature>
<dbReference type="Proteomes" id="UP001279734">
    <property type="component" value="Unassembled WGS sequence"/>
</dbReference>
<keyword evidence="1 6" id="KW-0808">Transferase</keyword>
<keyword evidence="3" id="KW-1015">Disulfide bond</keyword>
<sequence>MEFYCSIYLSAVLFVALLTCSRGAQQPSFDQNYQIIWGYDHVARFDGGSRIQLSIDRSSGSGFRSKLEYFTGFFGMRLKLPPKSAGVATTYYFISNAPRGVLHEELDFEFLGDKILQTNIFINGVGKREQRIRFWFDPTADFHTYKILRNPHIIVYFVDDIPIRVFKNSTKYGLPYPSQPMHIEATMWNAEGWAGGPVNWSNGPFKAQYEGFGIHGCGSGYGPLGCAAPVLPWNRKGLHQLSEEQQRAYQQVKKKYVFYDYCYDKKRRPEFPIECKLN</sequence>
<reference evidence="8" key="1">
    <citation type="submission" date="2023-05" db="EMBL/GenBank/DDBJ databases">
        <title>Nepenthes gracilis genome sequencing.</title>
        <authorList>
            <person name="Fukushima K."/>
        </authorList>
    </citation>
    <scope>NUCLEOTIDE SEQUENCE</scope>
    <source>
        <strain evidence="8">SING2019-196</strain>
    </source>
</reference>
<feature type="active site" description="Proton donor" evidence="5">
    <location>
        <position position="109"/>
    </location>
</feature>
<feature type="chain" id="PRO_5041772573" description="Xyloglucan endotransglucosylase/hydrolase" evidence="6">
    <location>
        <begin position="24"/>
        <end position="278"/>
    </location>
</feature>
<feature type="domain" description="GH16" evidence="7">
    <location>
        <begin position="21"/>
        <end position="209"/>
    </location>
</feature>
<evidence type="ECO:0000256" key="5">
    <source>
        <dbReference type="PIRSR" id="PIRSR005604-1"/>
    </source>
</evidence>
<evidence type="ECO:0000256" key="3">
    <source>
        <dbReference type="ARBA" id="ARBA00023157"/>
    </source>
</evidence>
<dbReference type="InterPro" id="IPR044791">
    <property type="entry name" value="Beta-glucanase/XTH"/>
</dbReference>
<dbReference type="GO" id="GO:0042546">
    <property type="term" value="P:cell wall biogenesis"/>
    <property type="evidence" value="ECO:0007669"/>
    <property type="project" value="InterPro"/>
</dbReference>
<comment type="caution">
    <text evidence="8">The sequence shown here is derived from an EMBL/GenBank/DDBJ whole genome shotgun (WGS) entry which is preliminary data.</text>
</comment>
<comment type="function">
    <text evidence="6">Catalyzes xyloglucan endohydrolysis (XEH) and/or endotransglycosylation (XET). Cleaves and religates xyloglucan polymers, an essential constituent of the primary cell wall, and thereby participates in cell wall construction of growing tissues.</text>
</comment>
<dbReference type="Pfam" id="PF00722">
    <property type="entry name" value="Glyco_hydro_16"/>
    <property type="match status" value="1"/>
</dbReference>
<dbReference type="PANTHER" id="PTHR31062">
    <property type="entry name" value="XYLOGLUCAN ENDOTRANSGLUCOSYLASE/HYDROLASE PROTEIN 8-RELATED"/>
    <property type="match status" value="1"/>
</dbReference>
<comment type="similarity">
    <text evidence="6">Belongs to the glycosyl hydrolase 16 family.</text>
</comment>
<dbReference type="SUPFAM" id="SSF49899">
    <property type="entry name" value="Concanavalin A-like lectins/glucanases"/>
    <property type="match status" value="1"/>
</dbReference>
<evidence type="ECO:0000256" key="2">
    <source>
        <dbReference type="ARBA" id="ARBA00022801"/>
    </source>
</evidence>
<evidence type="ECO:0000313" key="9">
    <source>
        <dbReference type="Proteomes" id="UP001279734"/>
    </source>
</evidence>
<accession>A0AAD3T096</accession>
<dbReference type="EMBL" id="BSYO01000022">
    <property type="protein sequence ID" value="GMH20410.1"/>
    <property type="molecule type" value="Genomic_DNA"/>
</dbReference>
<keyword evidence="4 6" id="KW-0326">Glycosidase</keyword>
<dbReference type="GO" id="GO:0048046">
    <property type="term" value="C:apoplast"/>
    <property type="evidence" value="ECO:0007669"/>
    <property type="project" value="UniProtKB-SubCell"/>
</dbReference>
<proteinExistence type="inferred from homology"/>
<keyword evidence="6" id="KW-0052">Apoplast</keyword>
<dbReference type="InterPro" id="IPR010713">
    <property type="entry name" value="XET_C"/>
</dbReference>
<dbReference type="Gene3D" id="2.60.120.200">
    <property type="match status" value="1"/>
</dbReference>
<keyword evidence="6" id="KW-0961">Cell wall biogenesis/degradation</keyword>
<dbReference type="InterPro" id="IPR000757">
    <property type="entry name" value="Beta-glucanase-like"/>
</dbReference>
<evidence type="ECO:0000256" key="1">
    <source>
        <dbReference type="ARBA" id="ARBA00022679"/>
    </source>
</evidence>
<name>A0AAD3T096_NEPGR</name>
<dbReference type="AlphaFoldDB" id="A0AAD3T096"/>
<comment type="PTM">
    <text evidence="6">Contains at least one intrachain disulfide bond essential for its enzymatic activity.</text>
</comment>
<gene>
    <name evidence="8" type="ORF">Nepgr_022251</name>
</gene>
<comment type="subcellular location">
    <subcellularLocation>
        <location evidence="6">Secreted</location>
        <location evidence="6">Cell wall</location>
    </subcellularLocation>
    <subcellularLocation>
        <location evidence="6">Secreted</location>
        <location evidence="6">Extracellular space</location>
        <location evidence="6">Apoplast</location>
    </subcellularLocation>
</comment>
<evidence type="ECO:0000256" key="4">
    <source>
        <dbReference type="ARBA" id="ARBA00023295"/>
    </source>
</evidence>
<keyword evidence="6" id="KW-0134">Cell wall</keyword>
<dbReference type="Pfam" id="PF06955">
    <property type="entry name" value="XET_C"/>
    <property type="match status" value="1"/>
</dbReference>
<organism evidence="8 9">
    <name type="scientific">Nepenthes gracilis</name>
    <name type="common">Slender pitcher plant</name>
    <dbReference type="NCBI Taxonomy" id="150966"/>
    <lineage>
        <taxon>Eukaryota</taxon>
        <taxon>Viridiplantae</taxon>
        <taxon>Streptophyta</taxon>
        <taxon>Embryophyta</taxon>
        <taxon>Tracheophyta</taxon>
        <taxon>Spermatophyta</taxon>
        <taxon>Magnoliopsida</taxon>
        <taxon>eudicotyledons</taxon>
        <taxon>Gunneridae</taxon>
        <taxon>Pentapetalae</taxon>
        <taxon>Caryophyllales</taxon>
        <taxon>Nepenthaceae</taxon>
        <taxon>Nepenthes</taxon>
    </lineage>
</organism>
<keyword evidence="6" id="KW-0964">Secreted</keyword>
<protein>
    <recommendedName>
        <fullName evidence="6">Xyloglucan endotransglucosylase/hydrolase</fullName>
        <ecNumber evidence="6">2.4.1.207</ecNumber>
    </recommendedName>
</protein>
<dbReference type="GO" id="GO:0010411">
    <property type="term" value="P:xyloglucan metabolic process"/>
    <property type="evidence" value="ECO:0007669"/>
    <property type="project" value="InterPro"/>
</dbReference>
<feature type="active site" description="Nucleophile" evidence="5">
    <location>
        <position position="105"/>
    </location>
</feature>
<dbReference type="InterPro" id="IPR013320">
    <property type="entry name" value="ConA-like_dom_sf"/>
</dbReference>
<keyword evidence="2 6" id="KW-0378">Hydrolase</keyword>
<evidence type="ECO:0000256" key="6">
    <source>
        <dbReference type="RuleBase" id="RU361120"/>
    </source>
</evidence>
<dbReference type="PROSITE" id="PS51762">
    <property type="entry name" value="GH16_2"/>
    <property type="match status" value="1"/>
</dbReference>
<dbReference type="EC" id="2.4.1.207" evidence="6"/>
<keyword evidence="6" id="KW-0732">Signal</keyword>
<dbReference type="GO" id="GO:0071555">
    <property type="term" value="P:cell wall organization"/>
    <property type="evidence" value="ECO:0007669"/>
    <property type="project" value="UniProtKB-KW"/>
</dbReference>
<dbReference type="GO" id="GO:0016762">
    <property type="term" value="F:xyloglucan:xyloglucosyl transferase activity"/>
    <property type="evidence" value="ECO:0007669"/>
    <property type="project" value="UniProtKB-EC"/>
</dbReference>
<dbReference type="PIRSF" id="PIRSF005604">
    <property type="entry name" value="XET"/>
    <property type="match status" value="1"/>
</dbReference>